<gene>
    <name evidence="1" type="ORF">B0F87_104124</name>
</gene>
<name>A0A2S6HEW6_9GAMM</name>
<protein>
    <submittedName>
        <fullName evidence="1">Uncharacterized protein</fullName>
    </submittedName>
</protein>
<dbReference type="AlphaFoldDB" id="A0A2S6HEW6"/>
<accession>A0A2S6HEW6</accession>
<comment type="caution">
    <text evidence="1">The sequence shown here is derived from an EMBL/GenBank/DDBJ whole genome shotgun (WGS) entry which is preliminary data.</text>
</comment>
<dbReference type="RefSeq" id="WP_104428544.1">
    <property type="nucleotide sequence ID" value="NZ_PTIZ01000004.1"/>
</dbReference>
<dbReference type="Proteomes" id="UP000240010">
    <property type="component" value="Unassembled WGS sequence"/>
</dbReference>
<sequence length="66" mass="7490">MQTVPSDNLLHHVEEIETVYTKNDVNRFLKQGWVLLSVGSGQEQTGQHDYTPSFAYCLGKIKPKNV</sequence>
<proteinExistence type="predicted"/>
<organism evidence="1 2">
    <name type="scientific">Methylobacter tundripaludum</name>
    <dbReference type="NCBI Taxonomy" id="173365"/>
    <lineage>
        <taxon>Bacteria</taxon>
        <taxon>Pseudomonadati</taxon>
        <taxon>Pseudomonadota</taxon>
        <taxon>Gammaproteobacteria</taxon>
        <taxon>Methylococcales</taxon>
        <taxon>Methylococcaceae</taxon>
        <taxon>Methylobacter</taxon>
    </lineage>
</organism>
<dbReference type="EMBL" id="PTIZ01000004">
    <property type="protein sequence ID" value="PPK76034.1"/>
    <property type="molecule type" value="Genomic_DNA"/>
</dbReference>
<evidence type="ECO:0000313" key="2">
    <source>
        <dbReference type="Proteomes" id="UP000240010"/>
    </source>
</evidence>
<evidence type="ECO:0000313" key="1">
    <source>
        <dbReference type="EMBL" id="PPK76034.1"/>
    </source>
</evidence>
<reference evidence="1 2" key="1">
    <citation type="submission" date="2018-02" db="EMBL/GenBank/DDBJ databases">
        <title>Subsurface microbial communities from deep shales in Ohio and West Virginia, USA.</title>
        <authorList>
            <person name="Wrighton K."/>
        </authorList>
    </citation>
    <scope>NUCLEOTIDE SEQUENCE [LARGE SCALE GENOMIC DNA]</scope>
    <source>
        <strain evidence="1 2">OWC-DMM</strain>
    </source>
</reference>